<protein>
    <submittedName>
        <fullName evidence="2">Uncharacterized protein</fullName>
    </submittedName>
</protein>
<feature type="region of interest" description="Disordered" evidence="1">
    <location>
        <begin position="348"/>
        <end position="381"/>
    </location>
</feature>
<feature type="compositionally biased region" description="Basic and acidic residues" evidence="1">
    <location>
        <begin position="356"/>
        <end position="368"/>
    </location>
</feature>
<gene>
    <name evidence="2" type="ORF">DGYR_LOCUS702</name>
</gene>
<dbReference type="Proteomes" id="UP000549394">
    <property type="component" value="Unassembled WGS sequence"/>
</dbReference>
<organism evidence="2 3">
    <name type="scientific">Dimorphilus gyrociliatus</name>
    <dbReference type="NCBI Taxonomy" id="2664684"/>
    <lineage>
        <taxon>Eukaryota</taxon>
        <taxon>Metazoa</taxon>
        <taxon>Spiralia</taxon>
        <taxon>Lophotrochozoa</taxon>
        <taxon>Annelida</taxon>
        <taxon>Polychaeta</taxon>
        <taxon>Polychaeta incertae sedis</taxon>
        <taxon>Dinophilidae</taxon>
        <taxon>Dimorphilus</taxon>
    </lineage>
</organism>
<comment type="caution">
    <text evidence="2">The sequence shown here is derived from an EMBL/GenBank/DDBJ whole genome shotgun (WGS) entry which is preliminary data.</text>
</comment>
<feature type="compositionally biased region" description="Polar residues" evidence="1">
    <location>
        <begin position="289"/>
        <end position="303"/>
    </location>
</feature>
<dbReference type="AlphaFoldDB" id="A0A7I8V5H9"/>
<evidence type="ECO:0000313" key="2">
    <source>
        <dbReference type="EMBL" id="CAD5111400.1"/>
    </source>
</evidence>
<keyword evidence="3" id="KW-1185">Reference proteome</keyword>
<sequence>MSSQCDCKPTTKCINSEKISKTELERHLASLGRKERHNYAINHDIPVNPFSGRKIEWSPTTFNTVKAVDLFDDSLPSPNHSLMDDDRRASITHQQSIVSCEHKEISEERREISRVFFESYVGPPSPNHRSINIVNETQEQEMKFEKVKSETETKDSSTQTEWCIDPDWAHSGSVPFLRLLSSGDDELFDASHIVYLPLYKKSNWRPLLATEILPKAYFTDGRGNLMCDQYRKVIDGDDGPSGMTPNEYRLMQRTHKLDESPKITPKFGRERFIESPCGLSKFSPKLSPITPQTKPPQRSGSSTFRLNISPILANSPNLYGPVGVGRIRKNSGTVAPFAGQLSFCLDDDDEEEDVESNEKKPRKEENNFNRRKVKQKGPVVNSTMRSISQMDENSTIPDQGYLTMSTRMSENMDGTDISDAAMASTPSKNRLFQALLSTNCEQVEEK</sequence>
<feature type="region of interest" description="Disordered" evidence="1">
    <location>
        <begin position="283"/>
        <end position="303"/>
    </location>
</feature>
<dbReference type="EMBL" id="CAJFCJ010000001">
    <property type="protein sequence ID" value="CAD5111400.1"/>
    <property type="molecule type" value="Genomic_DNA"/>
</dbReference>
<reference evidence="2 3" key="1">
    <citation type="submission" date="2020-08" db="EMBL/GenBank/DDBJ databases">
        <authorList>
            <person name="Hejnol A."/>
        </authorList>
    </citation>
    <scope>NUCLEOTIDE SEQUENCE [LARGE SCALE GENOMIC DNA]</scope>
</reference>
<evidence type="ECO:0000313" key="3">
    <source>
        <dbReference type="Proteomes" id="UP000549394"/>
    </source>
</evidence>
<evidence type="ECO:0000256" key="1">
    <source>
        <dbReference type="SAM" id="MobiDB-lite"/>
    </source>
</evidence>
<name>A0A7I8V5H9_9ANNE</name>
<proteinExistence type="predicted"/>
<accession>A0A7I8V5H9</accession>